<feature type="transmembrane region" description="Helical" evidence="1">
    <location>
        <begin position="182"/>
        <end position="210"/>
    </location>
</feature>
<feature type="transmembrane region" description="Helical" evidence="1">
    <location>
        <begin position="81"/>
        <end position="103"/>
    </location>
</feature>
<name>A0A812EI82_ACAPH</name>
<comment type="caution">
    <text evidence="2">The sequence shown here is derived from an EMBL/GenBank/DDBJ whole genome shotgun (WGS) entry which is preliminary data.</text>
</comment>
<keyword evidence="1" id="KW-0472">Membrane</keyword>
<feature type="transmembrane region" description="Helical" evidence="1">
    <location>
        <begin position="222"/>
        <end position="241"/>
    </location>
</feature>
<gene>
    <name evidence="2" type="ORF">SPHA_74274</name>
</gene>
<evidence type="ECO:0000313" key="3">
    <source>
        <dbReference type="Proteomes" id="UP000597762"/>
    </source>
</evidence>
<proteinExistence type="predicted"/>
<accession>A0A812EI82</accession>
<protein>
    <submittedName>
        <fullName evidence="2">Uncharacterized protein</fullName>
    </submittedName>
</protein>
<keyword evidence="3" id="KW-1185">Reference proteome</keyword>
<evidence type="ECO:0000313" key="2">
    <source>
        <dbReference type="EMBL" id="CAE1324501.1"/>
    </source>
</evidence>
<keyword evidence="1" id="KW-1133">Transmembrane helix</keyword>
<sequence>MLFFHFLLSASLYILLSFLFTFPPPFYLLSFIFFLLLHYFSFYDPFPPLFSSYLFFLIFLSSFTPTLSYTPQFTSPPLSYFSCLSCFPSSTIFTFVTLLPSILFPLSLNILSSFTPFLTNTPVYFSSSLIFYSPFFFLLHNFSFEIPLPLILFFLLNSLTSFTPTPSYCHPSLLLLLHPSHILFFSLFSSSYQLAFIVFHSLLNPLFLLFSNFTFYQSPNASIPFCFLSFFIFSFGIRFSFHCCCCFYSLLQRTLTCTALLPWQQST</sequence>
<organism evidence="2 3">
    <name type="scientific">Acanthosepion pharaonis</name>
    <name type="common">Pharaoh cuttlefish</name>
    <name type="synonym">Sepia pharaonis</name>
    <dbReference type="NCBI Taxonomy" id="158019"/>
    <lineage>
        <taxon>Eukaryota</taxon>
        <taxon>Metazoa</taxon>
        <taxon>Spiralia</taxon>
        <taxon>Lophotrochozoa</taxon>
        <taxon>Mollusca</taxon>
        <taxon>Cephalopoda</taxon>
        <taxon>Coleoidea</taxon>
        <taxon>Decapodiformes</taxon>
        <taxon>Sepiida</taxon>
        <taxon>Sepiina</taxon>
        <taxon>Sepiidae</taxon>
        <taxon>Acanthosepion</taxon>
    </lineage>
</organism>
<feature type="transmembrane region" description="Helical" evidence="1">
    <location>
        <begin position="49"/>
        <end position="69"/>
    </location>
</feature>
<feature type="transmembrane region" description="Helical" evidence="1">
    <location>
        <begin position="12"/>
        <end position="37"/>
    </location>
</feature>
<dbReference type="EMBL" id="CAHIKZ030005412">
    <property type="protein sequence ID" value="CAE1324501.1"/>
    <property type="molecule type" value="Genomic_DNA"/>
</dbReference>
<dbReference type="AlphaFoldDB" id="A0A812EI82"/>
<reference evidence="2" key="1">
    <citation type="submission" date="2021-01" db="EMBL/GenBank/DDBJ databases">
        <authorList>
            <person name="Li R."/>
            <person name="Bekaert M."/>
        </authorList>
    </citation>
    <scope>NUCLEOTIDE SEQUENCE</scope>
    <source>
        <strain evidence="2">Farmed</strain>
    </source>
</reference>
<keyword evidence="1" id="KW-0812">Transmembrane</keyword>
<dbReference type="Proteomes" id="UP000597762">
    <property type="component" value="Unassembled WGS sequence"/>
</dbReference>
<evidence type="ECO:0000256" key="1">
    <source>
        <dbReference type="SAM" id="Phobius"/>
    </source>
</evidence>